<keyword evidence="8" id="KW-0449">Lipoprotein</keyword>
<dbReference type="PANTHER" id="PTHR43649">
    <property type="entry name" value="ARABINOSE-BINDING PROTEIN-RELATED"/>
    <property type="match status" value="1"/>
</dbReference>
<dbReference type="GO" id="GO:0042597">
    <property type="term" value="C:periplasmic space"/>
    <property type="evidence" value="ECO:0007669"/>
    <property type="project" value="UniProtKB-SubCell"/>
</dbReference>
<evidence type="ECO:0000313" key="10">
    <source>
        <dbReference type="Proteomes" id="UP000565576"/>
    </source>
</evidence>
<dbReference type="CDD" id="cd13585">
    <property type="entry name" value="PBP2_TMBP_like"/>
    <property type="match status" value="1"/>
</dbReference>
<comment type="caution">
    <text evidence="9">The sequence shown here is derived from an EMBL/GenBank/DDBJ whole genome shotgun (WGS) entry which is preliminary data.</text>
</comment>
<keyword evidence="5" id="KW-0574">Periplasm</keyword>
<comment type="similarity">
    <text evidence="2">Belongs to the bacterial solute-binding protein 1 family.</text>
</comment>
<dbReference type="AlphaFoldDB" id="A0A7X0IWV6"/>
<protein>
    <submittedName>
        <fullName evidence="9">Lactose/L-arabinose transport system substrate-binding protein</fullName>
    </submittedName>
</protein>
<accession>A0A7X0IWV6</accession>
<evidence type="ECO:0000256" key="3">
    <source>
        <dbReference type="ARBA" id="ARBA00022475"/>
    </source>
</evidence>
<dbReference type="SUPFAM" id="SSF53850">
    <property type="entry name" value="Periplasmic binding protein-like II"/>
    <property type="match status" value="1"/>
</dbReference>
<dbReference type="Proteomes" id="UP000565576">
    <property type="component" value="Unassembled WGS sequence"/>
</dbReference>
<evidence type="ECO:0000256" key="6">
    <source>
        <dbReference type="ARBA" id="ARBA00023136"/>
    </source>
</evidence>
<comment type="subcellular location">
    <subcellularLocation>
        <location evidence="1">Periplasm</location>
    </subcellularLocation>
</comment>
<keyword evidence="6" id="KW-0472">Membrane</keyword>
<dbReference type="InterPro" id="IPR050490">
    <property type="entry name" value="Bact_solute-bd_prot1"/>
</dbReference>
<organism evidence="9 10">
    <name type="scientific">Rhizobium lusitanum</name>
    <dbReference type="NCBI Taxonomy" id="293958"/>
    <lineage>
        <taxon>Bacteria</taxon>
        <taxon>Pseudomonadati</taxon>
        <taxon>Pseudomonadota</taxon>
        <taxon>Alphaproteobacteria</taxon>
        <taxon>Hyphomicrobiales</taxon>
        <taxon>Rhizobiaceae</taxon>
        <taxon>Rhizobium/Agrobacterium group</taxon>
        <taxon>Rhizobium</taxon>
    </lineage>
</organism>
<evidence type="ECO:0000256" key="5">
    <source>
        <dbReference type="ARBA" id="ARBA00022764"/>
    </source>
</evidence>
<dbReference type="PANTHER" id="PTHR43649:SF33">
    <property type="entry name" value="POLYGALACTURONAN_RHAMNOGALACTURONAN-BINDING PROTEIN YTCQ"/>
    <property type="match status" value="1"/>
</dbReference>
<evidence type="ECO:0000313" key="9">
    <source>
        <dbReference type="EMBL" id="MBB6488670.1"/>
    </source>
</evidence>
<dbReference type="Gene3D" id="3.40.190.10">
    <property type="entry name" value="Periplasmic binding protein-like II"/>
    <property type="match status" value="1"/>
</dbReference>
<evidence type="ECO:0000256" key="1">
    <source>
        <dbReference type="ARBA" id="ARBA00004418"/>
    </source>
</evidence>
<keyword evidence="3" id="KW-1003">Cell membrane</keyword>
<dbReference type="Pfam" id="PF01547">
    <property type="entry name" value="SBP_bac_1"/>
    <property type="match status" value="1"/>
</dbReference>
<evidence type="ECO:0000256" key="4">
    <source>
        <dbReference type="ARBA" id="ARBA00022729"/>
    </source>
</evidence>
<reference evidence="9 10" key="1">
    <citation type="submission" date="2020-08" db="EMBL/GenBank/DDBJ databases">
        <title>Genomic Encyclopedia of Type Strains, Phase IV (KMG-V): Genome sequencing to study the core and pangenomes of soil and plant-associated prokaryotes.</title>
        <authorList>
            <person name="Whitman W."/>
        </authorList>
    </citation>
    <scope>NUCLEOTIDE SEQUENCE [LARGE SCALE GENOMIC DNA]</scope>
    <source>
        <strain evidence="9 10">SEMIA 4060</strain>
    </source>
</reference>
<evidence type="ECO:0000256" key="2">
    <source>
        <dbReference type="ARBA" id="ARBA00008520"/>
    </source>
</evidence>
<evidence type="ECO:0000256" key="8">
    <source>
        <dbReference type="ARBA" id="ARBA00023288"/>
    </source>
</evidence>
<name>A0A7X0IWV6_9HYPH</name>
<dbReference type="InterPro" id="IPR006059">
    <property type="entry name" value="SBP"/>
</dbReference>
<evidence type="ECO:0000256" key="7">
    <source>
        <dbReference type="ARBA" id="ARBA00023139"/>
    </source>
</evidence>
<proteinExistence type="inferred from homology"/>
<dbReference type="EMBL" id="JACHBG010000025">
    <property type="protein sequence ID" value="MBB6488670.1"/>
    <property type="molecule type" value="Genomic_DNA"/>
</dbReference>
<gene>
    <name evidence="9" type="ORF">GGD46_005990</name>
</gene>
<keyword evidence="4" id="KW-0732">Signal</keyword>
<dbReference type="RefSeq" id="WP_184710287.1">
    <property type="nucleotide sequence ID" value="NZ_JACHBG010000025.1"/>
</dbReference>
<sequence length="442" mass="46834">MAMSLQGKVTRRTFGKAAIALAATMTWTSIGWAQDLSGEISVWTWKTPGEGLKAAVPAFNKKYPNVKVTIEDVGNPAIWDKITTGMAAGGIGLPDIMNIGIDYMGNYVETFPDGLVDLNALGAKDLAGKFPTGVWASGSGADGKVYGIPYEANTAGFFYRKDLFDKAGIDISKIETWDDMLKAGVTLKQQTGVPMFGTDKAATRQEASNLWQLLAAQQGSFFFDAKGDIAMNDAAGVRALTIMKQANDAGIMADIPGGWDSTIKQVKGEIGVAVLPVASWMAGVIRAQAPDMKGKWAVRRPPAVESGGLTAAVTGATYLSINAQSANKDAAWAFINFALGTLEGQKLVYGGGGLFPGYKPLIESADFVAPDPYYDGEKVNQLFVDELAQKTPAINFTGDYAQALKAYMDAQTQVLLKGADPKQALDAAATLVAGQTGRKIKQ</sequence>
<keyword evidence="7" id="KW-0564">Palmitate</keyword>